<feature type="short sequence motif" description="Q motif" evidence="11">
    <location>
        <begin position="16"/>
        <end position="44"/>
    </location>
</feature>
<evidence type="ECO:0000256" key="2">
    <source>
        <dbReference type="ARBA" id="ARBA00022490"/>
    </source>
</evidence>
<dbReference type="InterPro" id="IPR057325">
    <property type="entry name" value="DeaD_dimer"/>
</dbReference>
<dbReference type="EMBL" id="PGFF01000001">
    <property type="protein sequence ID" value="PJJ71401.1"/>
    <property type="molecule type" value="Genomic_DNA"/>
</dbReference>
<dbReference type="InterPro" id="IPR014001">
    <property type="entry name" value="Helicase_ATP-bd"/>
</dbReference>
<dbReference type="GO" id="GO:0033592">
    <property type="term" value="F:RNA strand annealing activity"/>
    <property type="evidence" value="ECO:0007669"/>
    <property type="project" value="TreeGrafter"/>
</dbReference>
<dbReference type="PROSITE" id="PS51192">
    <property type="entry name" value="HELICASE_ATP_BIND_1"/>
    <property type="match status" value="1"/>
</dbReference>
<dbReference type="PANTHER" id="PTHR47963">
    <property type="entry name" value="DEAD-BOX ATP-DEPENDENT RNA HELICASE 47, MITOCHONDRIAL"/>
    <property type="match status" value="1"/>
</dbReference>
<dbReference type="GO" id="GO:0016887">
    <property type="term" value="F:ATP hydrolysis activity"/>
    <property type="evidence" value="ECO:0007669"/>
    <property type="project" value="RHEA"/>
</dbReference>
<name>A0A2M9CHK9_9MICO</name>
<keyword evidence="7 10" id="KW-0694">RNA-binding</keyword>
<dbReference type="GO" id="GO:0003724">
    <property type="term" value="F:RNA helicase activity"/>
    <property type="evidence" value="ECO:0007669"/>
    <property type="project" value="UniProtKB-UniRule"/>
</dbReference>
<dbReference type="InterPro" id="IPR012677">
    <property type="entry name" value="Nucleotide-bd_a/b_plait_sf"/>
</dbReference>
<evidence type="ECO:0000256" key="9">
    <source>
        <dbReference type="ARBA" id="ARBA00047984"/>
    </source>
</evidence>
<feature type="compositionally biased region" description="Basic and acidic residues" evidence="12">
    <location>
        <begin position="451"/>
        <end position="477"/>
    </location>
</feature>
<evidence type="ECO:0000256" key="3">
    <source>
        <dbReference type="ARBA" id="ARBA00022741"/>
    </source>
</evidence>
<dbReference type="InterPro" id="IPR001650">
    <property type="entry name" value="Helicase_C-like"/>
</dbReference>
<evidence type="ECO:0000256" key="4">
    <source>
        <dbReference type="ARBA" id="ARBA00022801"/>
    </source>
</evidence>
<keyword evidence="6 10" id="KW-0067">ATP-binding</keyword>
<dbReference type="PANTHER" id="PTHR47963:SF8">
    <property type="entry name" value="ATP-DEPENDENT RNA HELICASE DEAD"/>
    <property type="match status" value="1"/>
</dbReference>
<dbReference type="HAMAP" id="MF_00964">
    <property type="entry name" value="DEAD_helicase_DeaD"/>
    <property type="match status" value="1"/>
</dbReference>
<dbReference type="InterPro" id="IPR005580">
    <property type="entry name" value="DbpA/CsdA_RNA-bd_dom"/>
</dbReference>
<sequence length="572" mass="62833">MNDSAQTETEQSGPSSSFSDLGLAEPVLKALKDVGYETPSAIQAATIPALLEGRDVVGLAQTGTGKTAAFALPILSRLDRAQTTPQALVLAPTRELALQVCEAFESYAAHLRGVHVLPIYGGQAYGVQLSALRRGVHIVVGTPGRIMDHLEKGTLDLTELKYLVLDEADEMLKMGFAEDVETILADTPDSKQVALFSATMPAQIRRISQKYLHDPQEITVKTTTTTSANTTQRYLMVSYPQKVDALTRILEVENFEAMIVFVRTKNETETLAEKLRARGYSAAAISGDVAQAQRERTVGQLKSGKLDILVATDVAARGLDVDRITHVVNYDLPIDTESYVHRIGRTGRAGRSGDAISFVTPRERRMLTSIEKATRQPLTQMQLPTAEDVNATRLTRFDDQITAALEQSDRIARFRDIIGHYVSHHDVPEADVAAALAVVAQGETPLLLDPNDERPVRLERDRPARDRDDSGRPERRPRPGGSRATYRIEVGRRQKVEPRQIVGALANEGGLSREDFGAIDIRPDFSLVELPADMPGDVLDRLKGTRIGGKLIEIAPDRGPRRRTEGARKPRH</sequence>
<keyword evidence="4 10" id="KW-0378">Hydrolase</keyword>
<evidence type="ECO:0000259" key="15">
    <source>
        <dbReference type="PROSITE" id="PS51195"/>
    </source>
</evidence>
<evidence type="ECO:0000256" key="1">
    <source>
        <dbReference type="ARBA" id="ARBA00004496"/>
    </source>
</evidence>
<keyword evidence="8 10" id="KW-0346">Stress response</keyword>
<dbReference type="Gene3D" id="3.30.70.330">
    <property type="match status" value="1"/>
</dbReference>
<feature type="region of interest" description="Disordered" evidence="12">
    <location>
        <begin position="1"/>
        <end position="20"/>
    </location>
</feature>
<comment type="function">
    <text evidence="10">DEAD-box RNA helicase involved in various cellular processes at low temperature, including ribosome biogenesis, mRNA degradation and translation initiation.</text>
</comment>
<comment type="catalytic activity">
    <reaction evidence="9 10">
        <text>ATP + H2O = ADP + phosphate + H(+)</text>
        <dbReference type="Rhea" id="RHEA:13065"/>
        <dbReference type="ChEBI" id="CHEBI:15377"/>
        <dbReference type="ChEBI" id="CHEBI:15378"/>
        <dbReference type="ChEBI" id="CHEBI:30616"/>
        <dbReference type="ChEBI" id="CHEBI:43474"/>
        <dbReference type="ChEBI" id="CHEBI:456216"/>
        <dbReference type="EC" id="3.6.4.13"/>
    </reaction>
</comment>
<dbReference type="GO" id="GO:0005840">
    <property type="term" value="C:ribosome"/>
    <property type="evidence" value="ECO:0007669"/>
    <property type="project" value="TreeGrafter"/>
</dbReference>
<comment type="subcellular location">
    <subcellularLocation>
        <location evidence="1 10">Cytoplasm</location>
    </subcellularLocation>
</comment>
<evidence type="ECO:0000313" key="16">
    <source>
        <dbReference type="EMBL" id="PJJ71401.1"/>
    </source>
</evidence>
<comment type="caution">
    <text evidence="16">The sequence shown here is derived from an EMBL/GenBank/DDBJ whole genome shotgun (WGS) entry which is preliminary data.</text>
</comment>
<gene>
    <name evidence="10" type="primary">deaD</name>
    <name evidence="10" type="synonym">csdA</name>
    <name evidence="16" type="ORF">CLV46_0947</name>
</gene>
<dbReference type="Pfam" id="PF03880">
    <property type="entry name" value="DbpA"/>
    <property type="match status" value="1"/>
</dbReference>
<dbReference type="PROSITE" id="PS00039">
    <property type="entry name" value="DEAD_ATP_HELICASE"/>
    <property type="match status" value="1"/>
</dbReference>
<dbReference type="InterPro" id="IPR028618">
    <property type="entry name" value="DEAD_helicase_DeaD"/>
</dbReference>
<dbReference type="Pfam" id="PF00271">
    <property type="entry name" value="Helicase_C"/>
    <property type="match status" value="1"/>
</dbReference>
<dbReference type="FunFam" id="3.40.50.300:FF:000108">
    <property type="entry name" value="ATP-dependent RNA helicase RhlE"/>
    <property type="match status" value="1"/>
</dbReference>
<dbReference type="FunFam" id="3.30.70.330:FF:000068">
    <property type="entry name" value="ATP-dependent RNA helicase DeaD"/>
    <property type="match status" value="1"/>
</dbReference>
<dbReference type="GO" id="GO:0005829">
    <property type="term" value="C:cytosol"/>
    <property type="evidence" value="ECO:0007669"/>
    <property type="project" value="TreeGrafter"/>
</dbReference>
<reference evidence="16 17" key="1">
    <citation type="submission" date="2017-11" db="EMBL/GenBank/DDBJ databases">
        <title>Genomic Encyclopedia of Archaeal and Bacterial Type Strains, Phase II (KMG-II): From Individual Species to Whole Genera.</title>
        <authorList>
            <person name="Goeker M."/>
        </authorList>
    </citation>
    <scope>NUCLEOTIDE SEQUENCE [LARGE SCALE GENOMIC DNA]</scope>
    <source>
        <strain evidence="16 17">DSM 27393</strain>
    </source>
</reference>
<feature type="domain" description="Helicase C-terminal" evidence="14">
    <location>
        <begin position="242"/>
        <end position="389"/>
    </location>
</feature>
<dbReference type="Pfam" id="PF00270">
    <property type="entry name" value="DEAD"/>
    <property type="match status" value="1"/>
</dbReference>
<organism evidence="16 17">
    <name type="scientific">Diaminobutyricimonas aerilata</name>
    <dbReference type="NCBI Taxonomy" id="1162967"/>
    <lineage>
        <taxon>Bacteria</taxon>
        <taxon>Bacillati</taxon>
        <taxon>Actinomycetota</taxon>
        <taxon>Actinomycetes</taxon>
        <taxon>Micrococcales</taxon>
        <taxon>Microbacteriaceae</taxon>
        <taxon>Diaminobutyricimonas</taxon>
    </lineage>
</organism>
<evidence type="ECO:0000256" key="11">
    <source>
        <dbReference type="PROSITE-ProRule" id="PRU00552"/>
    </source>
</evidence>
<accession>A0A2M9CHK9</accession>
<dbReference type="Pfam" id="PF25399">
    <property type="entry name" value="DeaD_dimer"/>
    <property type="match status" value="1"/>
</dbReference>
<keyword evidence="3 10" id="KW-0547">Nucleotide-binding</keyword>
<evidence type="ECO:0000256" key="8">
    <source>
        <dbReference type="ARBA" id="ARBA00023016"/>
    </source>
</evidence>
<dbReference type="InterPro" id="IPR027417">
    <property type="entry name" value="P-loop_NTPase"/>
</dbReference>
<dbReference type="PROSITE" id="PS51194">
    <property type="entry name" value="HELICASE_CTER"/>
    <property type="match status" value="1"/>
</dbReference>
<evidence type="ECO:0000256" key="5">
    <source>
        <dbReference type="ARBA" id="ARBA00022806"/>
    </source>
</evidence>
<dbReference type="GO" id="GO:0006401">
    <property type="term" value="P:RNA catabolic process"/>
    <property type="evidence" value="ECO:0007669"/>
    <property type="project" value="UniProtKB-UniRule"/>
</dbReference>
<dbReference type="InterPro" id="IPR011545">
    <property type="entry name" value="DEAD/DEAH_box_helicase_dom"/>
</dbReference>
<dbReference type="SUPFAM" id="SSF52540">
    <property type="entry name" value="P-loop containing nucleoside triphosphate hydrolases"/>
    <property type="match status" value="1"/>
</dbReference>
<evidence type="ECO:0000259" key="14">
    <source>
        <dbReference type="PROSITE" id="PS51194"/>
    </source>
</evidence>
<dbReference type="GO" id="GO:0005524">
    <property type="term" value="F:ATP binding"/>
    <property type="evidence" value="ECO:0007669"/>
    <property type="project" value="UniProtKB-UniRule"/>
</dbReference>
<feature type="domain" description="Helicase ATP-binding" evidence="13">
    <location>
        <begin position="47"/>
        <end position="218"/>
    </location>
</feature>
<dbReference type="GO" id="GO:0000027">
    <property type="term" value="P:ribosomal large subunit assembly"/>
    <property type="evidence" value="ECO:0007669"/>
    <property type="project" value="UniProtKB-UniRule"/>
</dbReference>
<dbReference type="AlphaFoldDB" id="A0A2M9CHK9"/>
<dbReference type="InterPro" id="IPR014014">
    <property type="entry name" value="RNA_helicase_DEAD_Q_motif"/>
</dbReference>
<evidence type="ECO:0000256" key="12">
    <source>
        <dbReference type="SAM" id="MobiDB-lite"/>
    </source>
</evidence>
<dbReference type="CDD" id="cd18787">
    <property type="entry name" value="SF2_C_DEAD"/>
    <property type="match status" value="1"/>
</dbReference>
<dbReference type="CDD" id="cd00268">
    <property type="entry name" value="DEADc"/>
    <property type="match status" value="1"/>
</dbReference>
<dbReference type="InterPro" id="IPR044742">
    <property type="entry name" value="DEAD/DEAH_RhlB"/>
</dbReference>
<dbReference type="RefSeq" id="WP_100363706.1">
    <property type="nucleotide sequence ID" value="NZ_PGFF01000001.1"/>
</dbReference>
<feature type="region of interest" description="Disordered" evidence="12">
    <location>
        <begin position="446"/>
        <end position="484"/>
    </location>
</feature>
<dbReference type="InterPro" id="IPR034415">
    <property type="entry name" value="CsdA_RRM"/>
</dbReference>
<feature type="compositionally biased region" description="Polar residues" evidence="12">
    <location>
        <begin position="1"/>
        <end position="19"/>
    </location>
</feature>
<keyword evidence="2 10" id="KW-0963">Cytoplasm</keyword>
<dbReference type="SMART" id="SM00490">
    <property type="entry name" value="HELICc"/>
    <property type="match status" value="1"/>
</dbReference>
<dbReference type="Proteomes" id="UP000228758">
    <property type="component" value="Unassembled WGS sequence"/>
</dbReference>
<evidence type="ECO:0000256" key="10">
    <source>
        <dbReference type="HAMAP-Rule" id="MF_00964"/>
    </source>
</evidence>
<dbReference type="GO" id="GO:0070417">
    <property type="term" value="P:cellular response to cold"/>
    <property type="evidence" value="ECO:0007669"/>
    <property type="project" value="InterPro"/>
</dbReference>
<proteinExistence type="inferred from homology"/>
<dbReference type="InterPro" id="IPR050547">
    <property type="entry name" value="DEAD_box_RNA_helicases"/>
</dbReference>
<evidence type="ECO:0000256" key="6">
    <source>
        <dbReference type="ARBA" id="ARBA00022840"/>
    </source>
</evidence>
<dbReference type="OrthoDB" id="9805696at2"/>
<dbReference type="InterPro" id="IPR000629">
    <property type="entry name" value="RNA-helicase_DEAD-box_CS"/>
</dbReference>
<dbReference type="PROSITE" id="PS51195">
    <property type="entry name" value="Q_MOTIF"/>
    <property type="match status" value="1"/>
</dbReference>
<dbReference type="SMART" id="SM00487">
    <property type="entry name" value="DEXDc"/>
    <property type="match status" value="1"/>
</dbReference>
<dbReference type="Gene3D" id="3.40.50.300">
    <property type="entry name" value="P-loop containing nucleotide triphosphate hydrolases"/>
    <property type="match status" value="2"/>
</dbReference>
<evidence type="ECO:0000313" key="17">
    <source>
        <dbReference type="Proteomes" id="UP000228758"/>
    </source>
</evidence>
<dbReference type="CDD" id="cd12499">
    <property type="entry name" value="RRM_EcCsdA_like"/>
    <property type="match status" value="1"/>
</dbReference>
<protein>
    <recommendedName>
        <fullName evidence="10">ATP-dependent RNA helicase DeaD</fullName>
        <ecNumber evidence="10">3.6.4.13</ecNumber>
    </recommendedName>
    <alternativeName>
        <fullName evidence="10">Cold-shock DEAD box protein A</fullName>
    </alternativeName>
</protein>
<dbReference type="EC" id="3.6.4.13" evidence="10"/>
<comment type="similarity">
    <text evidence="10">Belongs to the DEAD box helicase family. DeaD/CsdA subfamily.</text>
</comment>
<feature type="domain" description="DEAD-box RNA helicase Q" evidence="15">
    <location>
        <begin position="16"/>
        <end position="44"/>
    </location>
</feature>
<keyword evidence="17" id="KW-1185">Reference proteome</keyword>
<keyword evidence="5 10" id="KW-0347">Helicase</keyword>
<evidence type="ECO:0000256" key="7">
    <source>
        <dbReference type="ARBA" id="ARBA00022884"/>
    </source>
</evidence>
<evidence type="ECO:0000259" key="13">
    <source>
        <dbReference type="PROSITE" id="PS51192"/>
    </source>
</evidence>